<dbReference type="EMBL" id="CP029480">
    <property type="protein sequence ID" value="AWV97044.1"/>
    <property type="molecule type" value="Genomic_DNA"/>
</dbReference>
<name>A0A2Z4G7A0_9BACT</name>
<reference evidence="2 3" key="1">
    <citation type="submission" date="2018-05" db="EMBL/GenBank/DDBJ databases">
        <title>Complete genome sequence of Arcticibacterium luteifluviistationis SM1504T, a cytophagaceae bacterium isolated from Arctic surface seawater.</title>
        <authorList>
            <person name="Li Y."/>
            <person name="Qin Q.-L."/>
        </authorList>
    </citation>
    <scope>NUCLEOTIDE SEQUENCE [LARGE SCALE GENOMIC DNA]</scope>
    <source>
        <strain evidence="2 3">SM1504</strain>
    </source>
</reference>
<keyword evidence="3" id="KW-1185">Reference proteome</keyword>
<evidence type="ECO:0000313" key="3">
    <source>
        <dbReference type="Proteomes" id="UP000249873"/>
    </source>
</evidence>
<sequence length="190" mass="22256">MKEKKISILYYTGFYLLLVIVLIYAEKGINVYVVISPLVFLTIDFYFREIRESKVTVKRKEKIHELLIEKYGNGKKNSEGDLECLIKNRNIIFKYHTCLSHKGYVINNFLTLYMDISNIESDIKELCKIHFFCSKIDSRDCIYSPVGSSLFSNSLKTLVKNSENALESIIGKSDIYIQKKRRKTKEQRKL</sequence>
<gene>
    <name evidence="2" type="ORF">DJ013_02165</name>
</gene>
<organism evidence="2 3">
    <name type="scientific">Arcticibacterium luteifluviistationis</name>
    <dbReference type="NCBI Taxonomy" id="1784714"/>
    <lineage>
        <taxon>Bacteria</taxon>
        <taxon>Pseudomonadati</taxon>
        <taxon>Bacteroidota</taxon>
        <taxon>Cytophagia</taxon>
        <taxon>Cytophagales</taxon>
        <taxon>Leadbetterellaceae</taxon>
        <taxon>Arcticibacterium</taxon>
    </lineage>
</organism>
<keyword evidence="1" id="KW-1133">Transmembrane helix</keyword>
<dbReference type="RefSeq" id="WP_111370146.1">
    <property type="nucleotide sequence ID" value="NZ_CP029480.1"/>
</dbReference>
<keyword evidence="1" id="KW-0812">Transmembrane</keyword>
<accession>A0A2Z4G7A0</accession>
<dbReference type="OrthoDB" id="1363904at2"/>
<dbReference type="KEGG" id="als:DJ013_02165"/>
<feature type="transmembrane region" description="Helical" evidence="1">
    <location>
        <begin position="7"/>
        <end position="25"/>
    </location>
</feature>
<protein>
    <submittedName>
        <fullName evidence="2">Uncharacterized protein</fullName>
    </submittedName>
</protein>
<dbReference type="Proteomes" id="UP000249873">
    <property type="component" value="Chromosome"/>
</dbReference>
<dbReference type="AlphaFoldDB" id="A0A2Z4G7A0"/>
<feature type="transmembrane region" description="Helical" evidence="1">
    <location>
        <begin position="31"/>
        <end position="47"/>
    </location>
</feature>
<proteinExistence type="predicted"/>
<evidence type="ECO:0000256" key="1">
    <source>
        <dbReference type="SAM" id="Phobius"/>
    </source>
</evidence>
<evidence type="ECO:0000313" key="2">
    <source>
        <dbReference type="EMBL" id="AWV97044.1"/>
    </source>
</evidence>
<keyword evidence="1" id="KW-0472">Membrane</keyword>